<protein>
    <submittedName>
        <fullName evidence="1">DUF1636 family protein</fullName>
    </submittedName>
</protein>
<dbReference type="Proteomes" id="UP000663629">
    <property type="component" value="Chromosome 1"/>
</dbReference>
<dbReference type="EMBL" id="CP070368">
    <property type="protein sequence ID" value="QRZ13319.1"/>
    <property type="molecule type" value="Genomic_DNA"/>
</dbReference>
<reference evidence="1 2" key="1">
    <citation type="submission" date="2021-02" db="EMBL/GenBank/DDBJ databases">
        <title>Paracoccus methylovroum sp.nov., a new methanol and methylamine utilizing methylotrophic denitrifer.</title>
        <authorList>
            <person name="Timsy T."/>
            <person name="Behrendt U."/>
            <person name="Ulrich A."/>
            <person name="Spanner T."/>
            <person name="Foesel B.U."/>
            <person name="Horn M.A."/>
            <person name="Kolb S."/>
        </authorList>
    </citation>
    <scope>NUCLEOTIDE SEQUENCE [LARGE SCALE GENOMIC DNA]</scope>
    <source>
        <strain evidence="1 2">H4-D09</strain>
    </source>
</reference>
<evidence type="ECO:0000313" key="1">
    <source>
        <dbReference type="EMBL" id="QRZ13319.1"/>
    </source>
</evidence>
<accession>A0ABX7JHX2</accession>
<name>A0ABX7JHX2_9RHOB</name>
<proteinExistence type="predicted"/>
<evidence type="ECO:0000313" key="2">
    <source>
        <dbReference type="Proteomes" id="UP000663629"/>
    </source>
</evidence>
<dbReference type="InterPro" id="IPR012863">
    <property type="entry name" value="DUF1636"/>
</dbReference>
<dbReference type="Pfam" id="PF07845">
    <property type="entry name" value="DUF1636"/>
    <property type="match status" value="1"/>
</dbReference>
<dbReference type="RefSeq" id="WP_205294313.1">
    <property type="nucleotide sequence ID" value="NZ_CP070368.1"/>
</dbReference>
<sequence>MPVTLTLPPGARADALADALSGLGPGVALRRAALHARDARPVVMALQAPGRGAYLFHDLCAKDAADVAATIRAYLAAPDGWIADARPCGRLRFCLKLRIPAG</sequence>
<keyword evidence="2" id="KW-1185">Reference proteome</keyword>
<organism evidence="1 2">
    <name type="scientific">Paracoccus methylovorus</name>
    <dbReference type="NCBI Taxonomy" id="2812658"/>
    <lineage>
        <taxon>Bacteria</taxon>
        <taxon>Pseudomonadati</taxon>
        <taxon>Pseudomonadota</taxon>
        <taxon>Alphaproteobacteria</taxon>
        <taxon>Rhodobacterales</taxon>
        <taxon>Paracoccaceae</taxon>
        <taxon>Paracoccus</taxon>
    </lineage>
</organism>
<gene>
    <name evidence="1" type="ORF">JWJ88_01250</name>
</gene>